<organism evidence="6 7">
    <name type="scientific">Exobacillus caeni</name>
    <dbReference type="NCBI Taxonomy" id="2574798"/>
    <lineage>
        <taxon>Bacteria</taxon>
        <taxon>Bacillati</taxon>
        <taxon>Bacillota</taxon>
        <taxon>Bacilli</taxon>
        <taxon>Bacillales</taxon>
        <taxon>Guptibacillaceae</taxon>
        <taxon>Exobacillus</taxon>
    </lineage>
</organism>
<dbReference type="EC" id="3.1.3.87" evidence="5"/>
<comment type="catalytic activity">
    <reaction evidence="5">
        <text>2-hydroxy-5-methylsulfanyl-3-oxopent-1-enyl phosphate + H2O = 1,2-dihydroxy-5-(methylsulfanyl)pent-1-en-3-one + phosphate</text>
        <dbReference type="Rhea" id="RHEA:14481"/>
        <dbReference type="ChEBI" id="CHEBI:15377"/>
        <dbReference type="ChEBI" id="CHEBI:43474"/>
        <dbReference type="ChEBI" id="CHEBI:49252"/>
        <dbReference type="ChEBI" id="CHEBI:59505"/>
        <dbReference type="EC" id="3.1.3.87"/>
    </reaction>
</comment>
<name>A0A5R9FFF5_9BACL</name>
<dbReference type="Proteomes" id="UP000308230">
    <property type="component" value="Unassembled WGS sequence"/>
</dbReference>
<reference evidence="6 7" key="1">
    <citation type="submission" date="2019-04" db="EMBL/GenBank/DDBJ databases">
        <title>Bacillus caeni sp. nov., a bacterium isolated from mangrove sediment.</title>
        <authorList>
            <person name="Huang H."/>
            <person name="Mo K."/>
            <person name="Hu Y."/>
        </authorList>
    </citation>
    <scope>NUCLEOTIDE SEQUENCE [LARGE SCALE GENOMIC DNA]</scope>
    <source>
        <strain evidence="6 7">HB172195</strain>
    </source>
</reference>
<dbReference type="Gene3D" id="3.90.1470.20">
    <property type="match status" value="1"/>
</dbReference>
<evidence type="ECO:0000313" key="7">
    <source>
        <dbReference type="Proteomes" id="UP000308230"/>
    </source>
</evidence>
<dbReference type="EMBL" id="SWLG01000004">
    <property type="protein sequence ID" value="TLS38305.1"/>
    <property type="molecule type" value="Genomic_DNA"/>
</dbReference>
<dbReference type="Pfam" id="PF12710">
    <property type="entry name" value="HAD"/>
    <property type="match status" value="1"/>
</dbReference>
<evidence type="ECO:0000256" key="1">
    <source>
        <dbReference type="ARBA" id="ARBA00009184"/>
    </source>
</evidence>
<dbReference type="HAMAP" id="MF_01680">
    <property type="entry name" value="Salvage_MtnX"/>
    <property type="match status" value="1"/>
</dbReference>
<dbReference type="GO" id="GO:0043716">
    <property type="term" value="F:2-hydroxy-3-keto-5-methylthiopentenyl-1-phosphate phosphatase activity"/>
    <property type="evidence" value="ECO:0007669"/>
    <property type="project" value="UniProtKB-UniRule"/>
</dbReference>
<keyword evidence="7" id="KW-1185">Reference proteome</keyword>
<dbReference type="AlphaFoldDB" id="A0A5R9FFF5"/>
<dbReference type="CDD" id="cd07524">
    <property type="entry name" value="HAD_Pase"/>
    <property type="match status" value="1"/>
</dbReference>
<dbReference type="Gene3D" id="3.40.50.1000">
    <property type="entry name" value="HAD superfamily/HAD-like"/>
    <property type="match status" value="1"/>
</dbReference>
<dbReference type="GO" id="GO:0036424">
    <property type="term" value="F:L-phosphoserine phosphatase activity"/>
    <property type="evidence" value="ECO:0007669"/>
    <property type="project" value="TreeGrafter"/>
</dbReference>
<dbReference type="GO" id="GO:0000287">
    <property type="term" value="F:magnesium ion binding"/>
    <property type="evidence" value="ECO:0007669"/>
    <property type="project" value="TreeGrafter"/>
</dbReference>
<dbReference type="RefSeq" id="WP_138124803.1">
    <property type="nucleotide sequence ID" value="NZ_SWLG01000004.1"/>
</dbReference>
<dbReference type="GO" id="GO:0005737">
    <property type="term" value="C:cytoplasm"/>
    <property type="evidence" value="ECO:0007669"/>
    <property type="project" value="TreeGrafter"/>
</dbReference>
<keyword evidence="4 5" id="KW-0486">Methionine biosynthesis</keyword>
<comment type="similarity">
    <text evidence="5">Belongs to the HAD-like hydrolase superfamily. MtnX family.</text>
</comment>
<dbReference type="NCBIfam" id="TIGR01488">
    <property type="entry name" value="HAD-SF-IB"/>
    <property type="match status" value="1"/>
</dbReference>
<comment type="function">
    <text evidence="5">Dephosphorylates 2-hydroxy-3-keto-5-methylthiopentenyl-1-phosphate (HK-MTPenyl-1-P) yielding 1,2-dihydroxy-3-keto-5-methylthiopentene (DHK-MTPene).</text>
</comment>
<evidence type="ECO:0000256" key="4">
    <source>
        <dbReference type="ARBA" id="ARBA00023167"/>
    </source>
</evidence>
<keyword evidence="2 5" id="KW-0028">Amino-acid biosynthesis</keyword>
<dbReference type="PANTHER" id="PTHR43344:SF21">
    <property type="entry name" value="POLYOL PHOSPHATE PHOSPHATASE PYP1"/>
    <property type="match status" value="1"/>
</dbReference>
<evidence type="ECO:0000256" key="3">
    <source>
        <dbReference type="ARBA" id="ARBA00022801"/>
    </source>
</evidence>
<evidence type="ECO:0000256" key="2">
    <source>
        <dbReference type="ARBA" id="ARBA00022605"/>
    </source>
</evidence>
<dbReference type="InterPro" id="IPR017718">
    <property type="entry name" value="HAD-SF_hydro_IB_MtnX"/>
</dbReference>
<comment type="pathway">
    <text evidence="5">Amino-acid biosynthesis; L-methionine biosynthesis via salvage pathway; L-methionine from S-methyl-5-thio-alpha-D-ribose 1-phosphate: step 4/6.</text>
</comment>
<dbReference type="GO" id="GO:0006564">
    <property type="term" value="P:L-serine biosynthetic process"/>
    <property type="evidence" value="ECO:0007669"/>
    <property type="project" value="TreeGrafter"/>
</dbReference>
<dbReference type="PANTHER" id="PTHR43344">
    <property type="entry name" value="PHOSPHOSERINE PHOSPHATASE"/>
    <property type="match status" value="1"/>
</dbReference>
<dbReference type="NCBIfam" id="TIGR01489">
    <property type="entry name" value="DKMTPPase-SF"/>
    <property type="match status" value="1"/>
</dbReference>
<comment type="similarity">
    <text evidence="1">Belongs to the HAD-like hydrolase superfamily. SerB family.</text>
</comment>
<dbReference type="InterPro" id="IPR006384">
    <property type="entry name" value="HAD_hydro_PyrdxlP_Pase-like"/>
</dbReference>
<dbReference type="InterPro" id="IPR036412">
    <property type="entry name" value="HAD-like_sf"/>
</dbReference>
<protein>
    <recommendedName>
        <fullName evidence="5">2-hydroxy-3-keto-5-methylthiopentenyl-1-phosphate phosphatase</fullName>
        <shortName evidence="5">HK-MTPenyl-1-P phosphatase</shortName>
        <ecNumber evidence="5">3.1.3.87</ecNumber>
    </recommendedName>
</protein>
<dbReference type="InterPro" id="IPR050582">
    <property type="entry name" value="HAD-like_SerB"/>
</dbReference>
<dbReference type="GO" id="GO:0019509">
    <property type="term" value="P:L-methionine salvage from methylthioadenosine"/>
    <property type="evidence" value="ECO:0007669"/>
    <property type="project" value="UniProtKB-UniRule"/>
</dbReference>
<proteinExistence type="inferred from homology"/>
<dbReference type="SUPFAM" id="SSF56784">
    <property type="entry name" value="HAD-like"/>
    <property type="match status" value="1"/>
</dbReference>
<comment type="caution">
    <text evidence="6">The sequence shown here is derived from an EMBL/GenBank/DDBJ whole genome shotgun (WGS) entry which is preliminary data.</text>
</comment>
<keyword evidence="3 5" id="KW-0378">Hydrolase</keyword>
<dbReference type="InterPro" id="IPR023214">
    <property type="entry name" value="HAD_sf"/>
</dbReference>
<dbReference type="UniPathway" id="UPA00904">
    <property type="reaction ID" value="UER00877"/>
</dbReference>
<dbReference type="OrthoDB" id="9804940at2"/>
<evidence type="ECO:0000256" key="5">
    <source>
        <dbReference type="HAMAP-Rule" id="MF_01680"/>
    </source>
</evidence>
<dbReference type="NCBIfam" id="TIGR03333">
    <property type="entry name" value="salvage_mtnX"/>
    <property type="match status" value="1"/>
</dbReference>
<accession>A0A5R9FFF5</accession>
<gene>
    <name evidence="5" type="primary">mtnX</name>
    <name evidence="6" type="ORF">FCL54_07205</name>
</gene>
<dbReference type="NCBIfam" id="NF007103">
    <property type="entry name" value="PRK09552.1"/>
    <property type="match status" value="1"/>
</dbReference>
<sequence length="222" mass="25204">MSKKPIIFCDFDGTVTNNDNIIAIMKNFNPPGWEQLKDQVLAQEISIKEGVGKMFSLLPSEKKQEVTEFVLDQAEIRPGFEEFVAYTAANNIKLLIVSGGIDFFVHPLLEPYNIPEENIFCNGSDFNGESIEITWPHSCDGNCENECGCCKPSILRNYDSKAYHKIVIGDSITDLQAAKQADEVFARDFLLEKCKALLLNYQPFETFYDVIELLKEREEELV</sequence>
<evidence type="ECO:0000313" key="6">
    <source>
        <dbReference type="EMBL" id="TLS38305.1"/>
    </source>
</evidence>